<keyword evidence="4 5" id="KW-0472">Membrane</keyword>
<dbReference type="InterPro" id="IPR020846">
    <property type="entry name" value="MFS_dom"/>
</dbReference>
<evidence type="ECO:0000313" key="7">
    <source>
        <dbReference type="EMBL" id="CAE0641150.1"/>
    </source>
</evidence>
<dbReference type="InterPro" id="IPR036259">
    <property type="entry name" value="MFS_trans_sf"/>
</dbReference>
<keyword evidence="2 5" id="KW-0812">Transmembrane</keyword>
<evidence type="ECO:0000256" key="5">
    <source>
        <dbReference type="SAM" id="Phobius"/>
    </source>
</evidence>
<dbReference type="PROSITE" id="PS50850">
    <property type="entry name" value="MFS"/>
    <property type="match status" value="1"/>
</dbReference>
<dbReference type="InterPro" id="IPR011701">
    <property type="entry name" value="MFS"/>
</dbReference>
<feature type="transmembrane region" description="Helical" evidence="5">
    <location>
        <begin position="46"/>
        <end position="65"/>
    </location>
</feature>
<feature type="transmembrane region" description="Helical" evidence="5">
    <location>
        <begin position="363"/>
        <end position="385"/>
    </location>
</feature>
<feature type="transmembrane region" description="Helical" evidence="5">
    <location>
        <begin position="397"/>
        <end position="414"/>
    </location>
</feature>
<keyword evidence="3 5" id="KW-1133">Transmembrane helix</keyword>
<dbReference type="AlphaFoldDB" id="A0A6S9EIL0"/>
<feature type="transmembrane region" description="Helical" evidence="5">
    <location>
        <begin position="144"/>
        <end position="164"/>
    </location>
</feature>
<evidence type="ECO:0000259" key="6">
    <source>
        <dbReference type="PROSITE" id="PS50850"/>
    </source>
</evidence>
<dbReference type="SUPFAM" id="SSF103473">
    <property type="entry name" value="MFS general substrate transporter"/>
    <property type="match status" value="1"/>
</dbReference>
<proteinExistence type="predicted"/>
<organism evidence="8">
    <name type="scientific">Heterosigma akashiwo</name>
    <name type="common">Chromophytic alga</name>
    <name type="synonym">Heterosigma carterae</name>
    <dbReference type="NCBI Taxonomy" id="2829"/>
    <lineage>
        <taxon>Eukaryota</taxon>
        <taxon>Sar</taxon>
        <taxon>Stramenopiles</taxon>
        <taxon>Ochrophyta</taxon>
        <taxon>Raphidophyceae</taxon>
        <taxon>Chattonellales</taxon>
        <taxon>Chattonellaceae</taxon>
        <taxon>Heterosigma</taxon>
    </lineage>
</organism>
<dbReference type="PANTHER" id="PTHR10924">
    <property type="entry name" value="MAJOR FACILITATOR SUPERFAMILY PROTEIN-RELATED"/>
    <property type="match status" value="1"/>
</dbReference>
<accession>A0A6S9EIL0</accession>
<evidence type="ECO:0000256" key="3">
    <source>
        <dbReference type="ARBA" id="ARBA00022989"/>
    </source>
</evidence>
<dbReference type="EMBL" id="HBIU01044336">
    <property type="protein sequence ID" value="CAE0641151.1"/>
    <property type="molecule type" value="Transcribed_RNA"/>
</dbReference>
<feature type="domain" description="Major facilitator superfamily (MFS) profile" evidence="6">
    <location>
        <begin position="11"/>
        <end position="419"/>
    </location>
</feature>
<comment type="subcellular location">
    <subcellularLocation>
        <location evidence="1">Membrane</location>
        <topology evidence="1">Multi-pass membrane protein</topology>
    </subcellularLocation>
</comment>
<reference evidence="8" key="1">
    <citation type="submission" date="2021-01" db="EMBL/GenBank/DDBJ databases">
        <authorList>
            <person name="Corre E."/>
            <person name="Pelletier E."/>
            <person name="Niang G."/>
            <person name="Scheremetjew M."/>
            <person name="Finn R."/>
            <person name="Kale V."/>
            <person name="Holt S."/>
            <person name="Cochrane G."/>
            <person name="Meng A."/>
            <person name="Brown T."/>
            <person name="Cohen L."/>
        </authorList>
    </citation>
    <scope>NUCLEOTIDE SEQUENCE</scope>
    <source>
        <strain evidence="8">CCMP3107</strain>
    </source>
</reference>
<evidence type="ECO:0000313" key="8">
    <source>
        <dbReference type="EMBL" id="CAE0641151.1"/>
    </source>
</evidence>
<dbReference type="Gene3D" id="1.20.1250.20">
    <property type="entry name" value="MFS general substrate transporter like domains"/>
    <property type="match status" value="2"/>
</dbReference>
<dbReference type="GO" id="GO:0022857">
    <property type="term" value="F:transmembrane transporter activity"/>
    <property type="evidence" value="ECO:0007669"/>
    <property type="project" value="InterPro"/>
</dbReference>
<dbReference type="EMBL" id="HBIU01044335">
    <property type="protein sequence ID" value="CAE0641150.1"/>
    <property type="molecule type" value="Transcribed_RNA"/>
</dbReference>
<dbReference type="Pfam" id="PF07690">
    <property type="entry name" value="MFS_1"/>
    <property type="match status" value="1"/>
</dbReference>
<evidence type="ECO:0000256" key="4">
    <source>
        <dbReference type="ARBA" id="ARBA00023136"/>
    </source>
</evidence>
<feature type="transmembrane region" description="Helical" evidence="5">
    <location>
        <begin position="16"/>
        <end position="34"/>
    </location>
</feature>
<feature type="transmembrane region" description="Helical" evidence="5">
    <location>
        <begin position="298"/>
        <end position="318"/>
    </location>
</feature>
<dbReference type="PANTHER" id="PTHR10924:SF6">
    <property type="entry name" value="SOLUTE CARRIER FAMILY 49 MEMBER A3"/>
    <property type="match status" value="1"/>
</dbReference>
<name>A0A6S9EIL0_HETAK</name>
<dbReference type="GO" id="GO:0016020">
    <property type="term" value="C:membrane"/>
    <property type="evidence" value="ECO:0007669"/>
    <property type="project" value="UniProtKB-SubCell"/>
</dbReference>
<evidence type="ECO:0000256" key="2">
    <source>
        <dbReference type="ARBA" id="ARBA00022692"/>
    </source>
</evidence>
<protein>
    <recommendedName>
        <fullName evidence="6">Major facilitator superfamily (MFS) profile domain-containing protein</fullName>
    </recommendedName>
</protein>
<feature type="transmembrane region" description="Helical" evidence="5">
    <location>
        <begin position="77"/>
        <end position="96"/>
    </location>
</feature>
<feature type="transmembrane region" description="Helical" evidence="5">
    <location>
        <begin position="236"/>
        <end position="257"/>
    </location>
</feature>
<sequence length="459" mass="50188">MGHKEELGPKLYLERWIMLFYLSMANFLSDWICFSIAPVMNIAEEAFVGLHPSALVSVFLAFNVISSILEPPIVQRIGLRNAMVLGCVIMFLGCLIKSGIPGLWSASYGSLLLGTVFVGIAQPFFQCTPALLAANWFGSNERTLATTIALNANQFGIAASYMLGTNLVKTPVELQDYFYVISIVSAVLVVGVVIQFKEKPPTPPSFSAQGKMAQEYEASLWGWLDDMFGLFKANGFMHTVVSFTASIAISNMISTFLASMLSPQGHDQVFIGVIGAVFQVMIMMGSLVIGYGVDRYKAYWSATVFCFACSCLWLFTLSISLNRQLSALTLVSVVSIGFFVGPIQPIAAETACEITYPSDENTIVAVQQVFGNLFSAILVPFFHALRDPYTMQYAGSINMVFMTAVASMVVFASFRPDLKRSNLDKSGGAEDNFLLKKKDDISSSQSTRPLLLMDSAMMP</sequence>
<gene>
    <name evidence="7" type="ORF">HAKA00212_LOCUS19978</name>
    <name evidence="8" type="ORF">HAKA00212_LOCUS19979</name>
</gene>
<feature type="transmembrane region" description="Helical" evidence="5">
    <location>
        <begin position="176"/>
        <end position="196"/>
    </location>
</feature>
<feature type="transmembrane region" description="Helical" evidence="5">
    <location>
        <begin position="269"/>
        <end position="292"/>
    </location>
</feature>
<dbReference type="InterPro" id="IPR049680">
    <property type="entry name" value="FLVCR1-2_SLC49-like"/>
</dbReference>
<feature type="transmembrane region" description="Helical" evidence="5">
    <location>
        <begin position="103"/>
        <end position="124"/>
    </location>
</feature>
<feature type="transmembrane region" description="Helical" evidence="5">
    <location>
        <begin position="325"/>
        <end position="343"/>
    </location>
</feature>
<evidence type="ECO:0000256" key="1">
    <source>
        <dbReference type="ARBA" id="ARBA00004141"/>
    </source>
</evidence>